<keyword evidence="6" id="KW-1185">Reference proteome</keyword>
<comment type="similarity">
    <text evidence="1">Belongs to the HMG-CoA lyase family.</text>
</comment>
<name>A0ABS3KIB6_9PROT</name>
<evidence type="ECO:0000259" key="4">
    <source>
        <dbReference type="PROSITE" id="PS50991"/>
    </source>
</evidence>
<accession>A0ABS3KIB6</accession>
<evidence type="ECO:0000256" key="2">
    <source>
        <dbReference type="ARBA" id="ARBA00022723"/>
    </source>
</evidence>
<keyword evidence="2" id="KW-0479">Metal-binding</keyword>
<dbReference type="PROSITE" id="PS50991">
    <property type="entry name" value="PYR_CT"/>
    <property type="match status" value="1"/>
</dbReference>
<dbReference type="GO" id="GO:0016829">
    <property type="term" value="F:lyase activity"/>
    <property type="evidence" value="ECO:0007669"/>
    <property type="project" value="UniProtKB-KW"/>
</dbReference>
<comment type="caution">
    <text evidence="5">The sequence shown here is derived from an EMBL/GenBank/DDBJ whole genome shotgun (WGS) entry which is preliminary data.</text>
</comment>
<proteinExistence type="inferred from homology"/>
<evidence type="ECO:0000256" key="3">
    <source>
        <dbReference type="ARBA" id="ARBA00023239"/>
    </source>
</evidence>
<dbReference type="SUPFAM" id="SSF51569">
    <property type="entry name" value="Aldolase"/>
    <property type="match status" value="1"/>
</dbReference>
<reference evidence="5 6" key="1">
    <citation type="submission" date="2020-09" db="EMBL/GenBank/DDBJ databases">
        <title>Roseomonas.</title>
        <authorList>
            <person name="Zhu W."/>
        </authorList>
    </citation>
    <scope>NUCLEOTIDE SEQUENCE [LARGE SCALE GENOMIC DNA]</scope>
    <source>
        <strain evidence="5 6">1311</strain>
    </source>
</reference>
<dbReference type="Gene3D" id="3.20.20.70">
    <property type="entry name" value="Aldolase class I"/>
    <property type="match status" value="1"/>
</dbReference>
<evidence type="ECO:0000313" key="5">
    <source>
        <dbReference type="EMBL" id="MBO1077190.1"/>
    </source>
</evidence>
<protein>
    <submittedName>
        <fullName evidence="5">Hydroxymethylglutaryl-CoA lyase</fullName>
    </submittedName>
</protein>
<dbReference type="PANTHER" id="PTHR42738">
    <property type="entry name" value="HYDROXYMETHYLGLUTARYL-COA LYASE"/>
    <property type="match status" value="1"/>
</dbReference>
<dbReference type="EMBL" id="JACTNF010000048">
    <property type="protein sequence ID" value="MBO1077190.1"/>
    <property type="molecule type" value="Genomic_DNA"/>
</dbReference>
<organism evidence="5 6">
    <name type="scientific">Roseomonas marmotae</name>
    <dbReference type="NCBI Taxonomy" id="2768161"/>
    <lineage>
        <taxon>Bacteria</taxon>
        <taxon>Pseudomonadati</taxon>
        <taxon>Pseudomonadota</taxon>
        <taxon>Alphaproteobacteria</taxon>
        <taxon>Acetobacterales</taxon>
        <taxon>Roseomonadaceae</taxon>
        <taxon>Roseomonas</taxon>
    </lineage>
</organism>
<evidence type="ECO:0000313" key="6">
    <source>
        <dbReference type="Proteomes" id="UP001518990"/>
    </source>
</evidence>
<dbReference type="RefSeq" id="WP_207451146.1">
    <property type="nucleotide sequence ID" value="NZ_JACTNF010000048.1"/>
</dbReference>
<dbReference type="InterPro" id="IPR043594">
    <property type="entry name" value="HMGL"/>
</dbReference>
<dbReference type="InterPro" id="IPR013785">
    <property type="entry name" value="Aldolase_TIM"/>
</dbReference>
<dbReference type="Proteomes" id="UP001518990">
    <property type="component" value="Unassembled WGS sequence"/>
</dbReference>
<feature type="domain" description="Pyruvate carboxyltransferase" evidence="4">
    <location>
        <begin position="8"/>
        <end position="278"/>
    </location>
</feature>
<dbReference type="InterPro" id="IPR000891">
    <property type="entry name" value="PYR_CT"/>
</dbReference>
<evidence type="ECO:0000256" key="1">
    <source>
        <dbReference type="ARBA" id="ARBA00009405"/>
    </source>
</evidence>
<sequence>MIHYPPRMTVVEVAPRDGLQSLGRWIGTDTKVAMIDRLSAAGLPVIEVTAFAHPRAIPELRDAEEVFARIARRPGTVYRGLAPNARGAERAVAAGADEILGLVTVSETYSQRNQNMPVQAAAAQAEEAFRIANQAGRAFAMAIGVSMWCPYEGGIPPARVEALVARFVAAGMRRFYLAGSMGMEDARQVGALFAMLRGRWPDCAFGYHVHNLAGTGTANVLAAMDAGAAWIEGAICGIGGGIALPDTGVPVGNLATEDIVAMLSTLGIDTGLRLQEVVAAARDVERLLGLRATSHAARAGTREEILQHARP</sequence>
<dbReference type="Pfam" id="PF00682">
    <property type="entry name" value="HMGL-like"/>
    <property type="match status" value="1"/>
</dbReference>
<keyword evidence="3 5" id="KW-0456">Lyase</keyword>
<dbReference type="PANTHER" id="PTHR42738:SF7">
    <property type="entry name" value="HYDROXYMETHYLGLUTARYL-COA LYASE"/>
    <property type="match status" value="1"/>
</dbReference>
<gene>
    <name evidence="5" type="ORF">IAI60_21530</name>
</gene>